<accession>A0A263D3S3</accession>
<dbReference type="Pfam" id="PF09844">
    <property type="entry name" value="DUF2071"/>
    <property type="match status" value="1"/>
</dbReference>
<dbReference type="AlphaFoldDB" id="A0A263D3S3"/>
<dbReference type="OrthoDB" id="150993at2"/>
<evidence type="ECO:0008006" key="3">
    <source>
        <dbReference type="Google" id="ProtNLM"/>
    </source>
</evidence>
<proteinExistence type="predicted"/>
<dbReference type="InterPro" id="IPR023375">
    <property type="entry name" value="ADC_dom_sf"/>
</dbReference>
<keyword evidence="2" id="KW-1185">Reference proteome</keyword>
<dbReference type="Gene3D" id="2.40.400.10">
    <property type="entry name" value="Acetoacetate decarboxylase-like"/>
    <property type="match status" value="1"/>
</dbReference>
<dbReference type="PANTHER" id="PTHR39186:SF1">
    <property type="entry name" value="DUF2071 DOMAIN-CONTAINING PROTEIN"/>
    <property type="match status" value="1"/>
</dbReference>
<reference evidence="1 2" key="1">
    <citation type="submission" date="2017-07" db="EMBL/GenBank/DDBJ databases">
        <title>Amycolatopsis antarcticus sp. nov., isolated from the surface of an Antarcticus brown macroalga.</title>
        <authorList>
            <person name="Wang J."/>
            <person name="Leiva S."/>
            <person name="Huang J."/>
            <person name="Huang Y."/>
        </authorList>
    </citation>
    <scope>NUCLEOTIDE SEQUENCE [LARGE SCALE GENOMIC DNA]</scope>
    <source>
        <strain evidence="1 2">AU-G6</strain>
    </source>
</reference>
<organism evidence="1 2">
    <name type="scientific">Amycolatopsis antarctica</name>
    <dbReference type="NCBI Taxonomy" id="1854586"/>
    <lineage>
        <taxon>Bacteria</taxon>
        <taxon>Bacillati</taxon>
        <taxon>Actinomycetota</taxon>
        <taxon>Actinomycetes</taxon>
        <taxon>Pseudonocardiales</taxon>
        <taxon>Pseudonocardiaceae</taxon>
        <taxon>Amycolatopsis</taxon>
    </lineage>
</organism>
<dbReference type="SUPFAM" id="SSF160104">
    <property type="entry name" value="Acetoacetate decarboxylase-like"/>
    <property type="match status" value="1"/>
</dbReference>
<evidence type="ECO:0000313" key="1">
    <source>
        <dbReference type="EMBL" id="OZM73113.1"/>
    </source>
</evidence>
<dbReference type="InParanoid" id="A0A263D3S3"/>
<gene>
    <name evidence="1" type="ORF">CFN78_11895</name>
</gene>
<name>A0A263D3S3_9PSEU</name>
<sequence>MLPASPHPLRAVLFSQRWLDLTFVHWPLPPDVVAPLLPAGTEPDCLDGLTYVGLVPFRMADTSVLGSPPVPYAGNFLETNVRLYSVDRQGRRGVVFRSLEASRLLAVLTARGGLGLPYMWARMRCVRDGDELTYTSDRRWPRVPASATMGVRLGEDVATTTELERFLTNRWALHTRFAGRTWLLPNAHGPWTFRRATITHLAENLVRTAGLPAPAGPPVSVLHSPGVKVHFGLPRPV</sequence>
<dbReference type="PANTHER" id="PTHR39186">
    <property type="entry name" value="DUF2071 FAMILY PROTEIN"/>
    <property type="match status" value="1"/>
</dbReference>
<evidence type="ECO:0000313" key="2">
    <source>
        <dbReference type="Proteomes" id="UP000242444"/>
    </source>
</evidence>
<comment type="caution">
    <text evidence="1">The sequence shown here is derived from an EMBL/GenBank/DDBJ whole genome shotgun (WGS) entry which is preliminary data.</text>
</comment>
<dbReference type="Proteomes" id="UP000242444">
    <property type="component" value="Unassembled WGS sequence"/>
</dbReference>
<dbReference type="EMBL" id="NKYE01000006">
    <property type="protein sequence ID" value="OZM73113.1"/>
    <property type="molecule type" value="Genomic_DNA"/>
</dbReference>
<protein>
    <recommendedName>
        <fullName evidence="3">DUF2071 domain-containing protein</fullName>
    </recommendedName>
</protein>
<dbReference type="InterPro" id="IPR018644">
    <property type="entry name" value="DUF2071"/>
</dbReference>